<accession>A0A2H0YTR0</accession>
<protein>
    <recommendedName>
        <fullName evidence="1">Extradiol ring-cleavage dioxygenase class III enzyme subunit B domain-containing protein</fullName>
    </recommendedName>
</protein>
<dbReference type="EMBL" id="PEXV01000037">
    <property type="protein sequence ID" value="PIS41840.1"/>
    <property type="molecule type" value="Genomic_DNA"/>
</dbReference>
<feature type="domain" description="Extradiol ring-cleavage dioxygenase class III enzyme subunit B" evidence="1">
    <location>
        <begin position="7"/>
        <end position="259"/>
    </location>
</feature>
<evidence type="ECO:0000259" key="1">
    <source>
        <dbReference type="Pfam" id="PF02900"/>
    </source>
</evidence>
<gene>
    <name evidence="2" type="ORF">COT25_00930</name>
</gene>
<dbReference type="Pfam" id="PF02900">
    <property type="entry name" value="LigB"/>
    <property type="match status" value="1"/>
</dbReference>
<dbReference type="GO" id="GO:0008198">
    <property type="term" value="F:ferrous iron binding"/>
    <property type="evidence" value="ECO:0007669"/>
    <property type="project" value="InterPro"/>
</dbReference>
<dbReference type="InterPro" id="IPR004183">
    <property type="entry name" value="Xdiol_dOase_suB"/>
</dbReference>
<sequence>MALVFASFTPHTPLITPNIGKEHQTVLQKTEAAFKYLQNEIYASKPDTVMIISAHGDLLSEAFTLNLTPTFVVKLKEFGDLITEKKFKSDIGFTHHLKESLETTVPINMTSTQDVDHGVGVPLIKLLEPFGNNPPKIVPVMYSMLNFDEHYSFGVHMQQDIINTTKRIAIIASGELSHRLTKKSPSGYSPRGIEFDQQVKNILETNKTNLLPKLDTSLVEEAGECGFRSLLILAGILNSINFKTEVLSYEAPFGIGYLVANFKLL</sequence>
<dbReference type="SUPFAM" id="SSF53213">
    <property type="entry name" value="LigB-like"/>
    <property type="match status" value="1"/>
</dbReference>
<dbReference type="CDD" id="cd07951">
    <property type="entry name" value="ED_3B_N_AMMECR1"/>
    <property type="match status" value="1"/>
</dbReference>
<organism evidence="2 3">
    <name type="scientific">Candidatus Kerfeldbacteria bacterium CG08_land_8_20_14_0_20_42_7</name>
    <dbReference type="NCBI Taxonomy" id="2014245"/>
    <lineage>
        <taxon>Bacteria</taxon>
        <taxon>Candidatus Kerfeldiibacteriota</taxon>
    </lineage>
</organism>
<name>A0A2H0YTR0_9BACT</name>
<dbReference type="GO" id="GO:0016702">
    <property type="term" value="F:oxidoreductase activity, acting on single donors with incorporation of molecular oxygen, incorporation of two atoms of oxygen"/>
    <property type="evidence" value="ECO:0007669"/>
    <property type="project" value="UniProtKB-ARBA"/>
</dbReference>
<proteinExistence type="predicted"/>
<comment type="caution">
    <text evidence="2">The sequence shown here is derived from an EMBL/GenBank/DDBJ whole genome shotgun (WGS) entry which is preliminary data.</text>
</comment>
<dbReference type="Gene3D" id="3.40.830.10">
    <property type="entry name" value="LigB-like"/>
    <property type="match status" value="1"/>
</dbReference>
<evidence type="ECO:0000313" key="2">
    <source>
        <dbReference type="EMBL" id="PIS41840.1"/>
    </source>
</evidence>
<dbReference type="Proteomes" id="UP000228711">
    <property type="component" value="Unassembled WGS sequence"/>
</dbReference>
<evidence type="ECO:0000313" key="3">
    <source>
        <dbReference type="Proteomes" id="UP000228711"/>
    </source>
</evidence>
<reference evidence="3" key="1">
    <citation type="submission" date="2017-09" db="EMBL/GenBank/DDBJ databases">
        <title>Depth-based differentiation of microbial function through sediment-hosted aquifers and enrichment of novel symbionts in the deep terrestrial subsurface.</title>
        <authorList>
            <person name="Probst A.J."/>
            <person name="Ladd B."/>
            <person name="Jarett J.K."/>
            <person name="Geller-Mcgrath D.E."/>
            <person name="Sieber C.M.K."/>
            <person name="Emerson J.B."/>
            <person name="Anantharaman K."/>
            <person name="Thomas B.C."/>
            <person name="Malmstrom R."/>
            <person name="Stieglmeier M."/>
            <person name="Klingl A."/>
            <person name="Woyke T."/>
            <person name="Ryan C.M."/>
            <person name="Banfield J.F."/>
        </authorList>
    </citation>
    <scope>NUCLEOTIDE SEQUENCE [LARGE SCALE GENOMIC DNA]</scope>
</reference>
<dbReference type="AlphaFoldDB" id="A0A2H0YTR0"/>